<evidence type="ECO:0000313" key="6">
    <source>
        <dbReference type="Proteomes" id="UP000007110"/>
    </source>
</evidence>
<dbReference type="PANTHER" id="PTHR46593">
    <property type="entry name" value="TRANSMEMBRANE PROTEIN 64"/>
    <property type="match status" value="1"/>
</dbReference>
<dbReference type="OrthoDB" id="166803at2759"/>
<keyword evidence="2" id="KW-1133">Transmembrane helix</keyword>
<accession>A0A7M7N6X1</accession>
<dbReference type="GO" id="GO:0051480">
    <property type="term" value="P:regulation of cytosolic calcium ion concentration"/>
    <property type="evidence" value="ECO:0000318"/>
    <property type="project" value="GO_Central"/>
</dbReference>
<dbReference type="EnsemblMetazoa" id="XM_030984716">
    <property type="protein sequence ID" value="XP_030840576"/>
    <property type="gene ID" value="LOC115923636"/>
</dbReference>
<keyword evidence="2" id="KW-0472">Membrane</keyword>
<dbReference type="RefSeq" id="XP_030831912.1">
    <property type="nucleotide sequence ID" value="XM_030976052.1"/>
</dbReference>
<evidence type="ECO:0000256" key="1">
    <source>
        <dbReference type="SAM" id="MobiDB-lite"/>
    </source>
</evidence>
<proteinExistence type="predicted"/>
<dbReference type="AlphaFoldDB" id="A0A7M7N6X1"/>
<name>A0A7M7N6X1_STRPU</name>
<feature type="transmembrane region" description="Helical" evidence="2">
    <location>
        <begin position="279"/>
        <end position="298"/>
    </location>
</feature>
<feature type="transmembrane region" description="Helical" evidence="2">
    <location>
        <begin position="132"/>
        <end position="153"/>
    </location>
</feature>
<evidence type="ECO:0000313" key="5">
    <source>
        <dbReference type="EnsemblMetazoa" id="XP_030831912"/>
    </source>
</evidence>
<dbReference type="RefSeq" id="XP_030840576.1">
    <property type="nucleotide sequence ID" value="XM_030984716.1"/>
</dbReference>
<feature type="region of interest" description="Disordered" evidence="1">
    <location>
        <begin position="316"/>
        <end position="352"/>
    </location>
</feature>
<keyword evidence="6" id="KW-1185">Reference proteome</keyword>
<feature type="chain" id="PRO_5036207649" description="VTT domain-containing protein" evidence="3">
    <location>
        <begin position="19"/>
        <end position="370"/>
    </location>
</feature>
<feature type="signal peptide" evidence="3">
    <location>
        <begin position="1"/>
        <end position="18"/>
    </location>
</feature>
<dbReference type="Proteomes" id="UP000007110">
    <property type="component" value="Unassembled WGS sequence"/>
</dbReference>
<dbReference type="KEGG" id="spu:115920367"/>
<sequence length="370" mass="39903">MVLKCLCLGAMSSSNVQSLSCCHSCVSAGGGVSAAATTSTTSGHICHFGGLHACCSRLQPCCSKELVVSAGTSGQGSCLSSAVGKLPCVKVCPRLTAYSAISLIGLSTFLLFQQEVELILSWLLDSGDAESFLFFLVLFIFLSFPMTWGYILVNVIAGYRFGPAFGTFVVIVTVAIGSSCALLVCRTLLSSLIRRNLMNEKLEMIVRVVEGDHGFQVIALTRLTPIPFGIQNGVFALSNVRVSTFMLASFLGLLPTQFLNSYMGSSLRSVQDIKNQQSSSLLLMAQVLFSFALSVYVLRMAQRELHRKLDNHHKTMSNTLPFKAHGSSQEQVKGQPSENGPKLTSDAGHTDPIMYSHNSHCNDSQAIFMV</sequence>
<dbReference type="PANTHER" id="PTHR46593:SF1">
    <property type="entry name" value="TRANSMEMBRANE PROTEIN 64"/>
    <property type="match status" value="1"/>
</dbReference>
<dbReference type="EnsemblMetazoa" id="XM_030976052">
    <property type="protein sequence ID" value="XP_030831912"/>
    <property type="gene ID" value="LOC115920367"/>
</dbReference>
<dbReference type="InterPro" id="IPR053069">
    <property type="entry name" value="TVP38/TMEM64"/>
</dbReference>
<dbReference type="InParanoid" id="A0A7M7N6X1"/>
<evidence type="ECO:0000259" key="4">
    <source>
        <dbReference type="Pfam" id="PF09335"/>
    </source>
</evidence>
<keyword evidence="3" id="KW-0732">Signal</keyword>
<dbReference type="KEGG" id="spu:115923636"/>
<dbReference type="GeneID" id="115920367"/>
<protein>
    <recommendedName>
        <fullName evidence="4">VTT domain-containing protein</fullName>
    </recommendedName>
</protein>
<dbReference type="InterPro" id="IPR032816">
    <property type="entry name" value="VTT_dom"/>
</dbReference>
<feature type="compositionally biased region" description="Polar residues" evidence="1">
    <location>
        <begin position="316"/>
        <end position="338"/>
    </location>
</feature>
<dbReference type="FunCoup" id="A0A7M7N6X1">
    <property type="interactions" value="275"/>
</dbReference>
<keyword evidence="2" id="KW-0812">Transmembrane</keyword>
<dbReference type="GeneID" id="115923636"/>
<evidence type="ECO:0000256" key="2">
    <source>
        <dbReference type="SAM" id="Phobius"/>
    </source>
</evidence>
<feature type="domain" description="VTT" evidence="4">
    <location>
        <begin position="151"/>
        <end position="265"/>
    </location>
</feature>
<feature type="transmembrane region" description="Helical" evidence="2">
    <location>
        <begin position="240"/>
        <end position="259"/>
    </location>
</feature>
<organism evidence="5 6">
    <name type="scientific">Strongylocentrotus purpuratus</name>
    <name type="common">Purple sea urchin</name>
    <dbReference type="NCBI Taxonomy" id="7668"/>
    <lineage>
        <taxon>Eukaryota</taxon>
        <taxon>Metazoa</taxon>
        <taxon>Echinodermata</taxon>
        <taxon>Eleutherozoa</taxon>
        <taxon>Echinozoa</taxon>
        <taxon>Echinoidea</taxon>
        <taxon>Euechinoidea</taxon>
        <taxon>Echinacea</taxon>
        <taxon>Camarodonta</taxon>
        <taxon>Echinidea</taxon>
        <taxon>Strongylocentrotidae</taxon>
        <taxon>Strongylocentrotus</taxon>
    </lineage>
</organism>
<dbReference type="GO" id="GO:0005783">
    <property type="term" value="C:endoplasmic reticulum"/>
    <property type="evidence" value="ECO:0000318"/>
    <property type="project" value="GO_Central"/>
</dbReference>
<evidence type="ECO:0000256" key="3">
    <source>
        <dbReference type="SAM" id="SignalP"/>
    </source>
</evidence>
<reference evidence="5" key="2">
    <citation type="submission" date="2021-01" db="UniProtKB">
        <authorList>
            <consortium name="EnsemblMetazoa"/>
        </authorList>
    </citation>
    <scope>IDENTIFICATION</scope>
</reference>
<dbReference type="Pfam" id="PF09335">
    <property type="entry name" value="VTT_dom"/>
    <property type="match status" value="1"/>
</dbReference>
<reference evidence="6" key="1">
    <citation type="submission" date="2015-02" db="EMBL/GenBank/DDBJ databases">
        <title>Genome sequencing for Strongylocentrotus purpuratus.</title>
        <authorList>
            <person name="Murali S."/>
            <person name="Liu Y."/>
            <person name="Vee V."/>
            <person name="English A."/>
            <person name="Wang M."/>
            <person name="Skinner E."/>
            <person name="Han Y."/>
            <person name="Muzny D.M."/>
            <person name="Worley K.C."/>
            <person name="Gibbs R.A."/>
        </authorList>
    </citation>
    <scope>NUCLEOTIDE SEQUENCE</scope>
</reference>
<feature type="transmembrane region" description="Helical" evidence="2">
    <location>
        <begin position="165"/>
        <end position="189"/>
    </location>
</feature>
<dbReference type="OMA" id="SVMIETE"/>